<name>A0ACB8TQH5_9APHY</name>
<reference evidence="1" key="1">
    <citation type="journal article" date="2021" name="Environ. Microbiol.">
        <title>Gene family expansions and transcriptome signatures uncover fungal adaptations to wood decay.</title>
        <authorList>
            <person name="Hage H."/>
            <person name="Miyauchi S."/>
            <person name="Viragh M."/>
            <person name="Drula E."/>
            <person name="Min B."/>
            <person name="Chaduli D."/>
            <person name="Navarro D."/>
            <person name="Favel A."/>
            <person name="Norest M."/>
            <person name="Lesage-Meessen L."/>
            <person name="Balint B."/>
            <person name="Merenyi Z."/>
            <person name="de Eugenio L."/>
            <person name="Morin E."/>
            <person name="Martinez A.T."/>
            <person name="Baldrian P."/>
            <person name="Stursova M."/>
            <person name="Martinez M.J."/>
            <person name="Novotny C."/>
            <person name="Magnuson J.K."/>
            <person name="Spatafora J.W."/>
            <person name="Maurice S."/>
            <person name="Pangilinan J."/>
            <person name="Andreopoulos W."/>
            <person name="LaButti K."/>
            <person name="Hundley H."/>
            <person name="Na H."/>
            <person name="Kuo A."/>
            <person name="Barry K."/>
            <person name="Lipzen A."/>
            <person name="Henrissat B."/>
            <person name="Riley R."/>
            <person name="Ahrendt S."/>
            <person name="Nagy L.G."/>
            <person name="Grigoriev I.V."/>
            <person name="Martin F."/>
            <person name="Rosso M.N."/>
        </authorList>
    </citation>
    <scope>NUCLEOTIDE SEQUENCE</scope>
    <source>
        <strain evidence="1">CBS 384.51</strain>
    </source>
</reference>
<gene>
    <name evidence="1" type="ORF">BDY19DRAFT_973756</name>
</gene>
<accession>A0ACB8TQH5</accession>
<organism evidence="1 2">
    <name type="scientific">Irpex rosettiformis</name>
    <dbReference type="NCBI Taxonomy" id="378272"/>
    <lineage>
        <taxon>Eukaryota</taxon>
        <taxon>Fungi</taxon>
        <taxon>Dikarya</taxon>
        <taxon>Basidiomycota</taxon>
        <taxon>Agaricomycotina</taxon>
        <taxon>Agaricomycetes</taxon>
        <taxon>Polyporales</taxon>
        <taxon>Irpicaceae</taxon>
        <taxon>Irpex</taxon>
    </lineage>
</organism>
<dbReference type="Proteomes" id="UP001055072">
    <property type="component" value="Unassembled WGS sequence"/>
</dbReference>
<proteinExistence type="predicted"/>
<evidence type="ECO:0000313" key="1">
    <source>
        <dbReference type="EMBL" id="KAI0084218.1"/>
    </source>
</evidence>
<comment type="caution">
    <text evidence="1">The sequence shown here is derived from an EMBL/GenBank/DDBJ whole genome shotgun (WGS) entry which is preliminary data.</text>
</comment>
<evidence type="ECO:0000313" key="2">
    <source>
        <dbReference type="Proteomes" id="UP001055072"/>
    </source>
</evidence>
<keyword evidence="2" id="KW-1185">Reference proteome</keyword>
<sequence length="199" mass="22105">MEVYRYQQFPSHLATVHVALFDNVTNADELHARLIRASTLTGSEGETEREAVNFAFIDARLIASIQHLKAAVYHAILAATQGGLKTKSVHSEIIWTLNPTNNITEALRRYGVSASSSSLFVVRVDRPLDGLVERLSTIVHGTLVPLDSLKDMTNWDTIKKHYKLNDEPAIRNAAGDKDVERRKIDRIVTSSVATKIVMG</sequence>
<protein>
    <submittedName>
        <fullName evidence="1">CGI-121-domain-containing protein</fullName>
    </submittedName>
</protein>
<dbReference type="EMBL" id="MU274946">
    <property type="protein sequence ID" value="KAI0084218.1"/>
    <property type="molecule type" value="Genomic_DNA"/>
</dbReference>